<protein>
    <recommendedName>
        <fullName evidence="5">Peptidase C14 caspase domain-containing protein</fullName>
    </recommendedName>
</protein>
<dbReference type="InterPro" id="IPR011600">
    <property type="entry name" value="Pept_C14_caspase"/>
</dbReference>
<dbReference type="SUPFAM" id="SSF52129">
    <property type="entry name" value="Caspase-like"/>
    <property type="match status" value="1"/>
</dbReference>
<evidence type="ECO:0000256" key="2">
    <source>
        <dbReference type="ARBA" id="ARBA00022703"/>
    </source>
</evidence>
<dbReference type="EMBL" id="JAFIQS010000015">
    <property type="protein sequence ID" value="KAG5163417.1"/>
    <property type="molecule type" value="Genomic_DNA"/>
</dbReference>
<gene>
    <name evidence="6" type="ORF">JR316_011764</name>
</gene>
<dbReference type="PANTHER" id="PTHR48104">
    <property type="entry name" value="METACASPASE-4"/>
    <property type="match status" value="1"/>
</dbReference>
<comment type="caution">
    <text evidence="6">The sequence shown here is derived from an EMBL/GenBank/DDBJ whole genome shotgun (WGS) entry which is preliminary data.</text>
</comment>
<feature type="region of interest" description="Disordered" evidence="4">
    <location>
        <begin position="726"/>
        <end position="776"/>
    </location>
</feature>
<evidence type="ECO:0000256" key="4">
    <source>
        <dbReference type="SAM" id="MobiDB-lite"/>
    </source>
</evidence>
<dbReference type="InterPro" id="IPR029030">
    <property type="entry name" value="Caspase-like_dom_sf"/>
</dbReference>
<proteinExistence type="inferred from homology"/>
<feature type="region of interest" description="Disordered" evidence="4">
    <location>
        <begin position="1"/>
        <end position="24"/>
    </location>
</feature>
<keyword evidence="3" id="KW-0788">Thiol protease</keyword>
<keyword evidence="2" id="KW-0053">Apoptosis</keyword>
<dbReference type="Pfam" id="PF00656">
    <property type="entry name" value="Peptidase_C14"/>
    <property type="match status" value="1"/>
</dbReference>
<name>A0A8H7XM73_PSICU</name>
<evidence type="ECO:0000256" key="1">
    <source>
        <dbReference type="ARBA" id="ARBA00009005"/>
    </source>
</evidence>
<keyword evidence="3" id="KW-0378">Hydrolase</keyword>
<dbReference type="AlphaFoldDB" id="A0A8H7XM73"/>
<feature type="compositionally biased region" description="Basic and acidic residues" evidence="4">
    <location>
        <begin position="726"/>
        <end position="745"/>
    </location>
</feature>
<dbReference type="PANTHER" id="PTHR48104:SF30">
    <property type="entry name" value="METACASPASE-1"/>
    <property type="match status" value="1"/>
</dbReference>
<dbReference type="GO" id="GO:0005737">
    <property type="term" value="C:cytoplasm"/>
    <property type="evidence" value="ECO:0007669"/>
    <property type="project" value="TreeGrafter"/>
</dbReference>
<organism evidence="6">
    <name type="scientific">Psilocybe cubensis</name>
    <name type="common">Psychedelic mushroom</name>
    <name type="synonym">Stropharia cubensis</name>
    <dbReference type="NCBI Taxonomy" id="181762"/>
    <lineage>
        <taxon>Eukaryota</taxon>
        <taxon>Fungi</taxon>
        <taxon>Dikarya</taxon>
        <taxon>Basidiomycota</taxon>
        <taxon>Agaricomycotina</taxon>
        <taxon>Agaricomycetes</taxon>
        <taxon>Agaricomycetidae</taxon>
        <taxon>Agaricales</taxon>
        <taxon>Agaricineae</taxon>
        <taxon>Strophariaceae</taxon>
        <taxon>Psilocybe</taxon>
    </lineage>
</organism>
<dbReference type="GO" id="GO:0006508">
    <property type="term" value="P:proteolysis"/>
    <property type="evidence" value="ECO:0007669"/>
    <property type="project" value="InterPro"/>
</dbReference>
<reference evidence="6" key="1">
    <citation type="submission" date="2021-02" db="EMBL/GenBank/DDBJ databases">
        <title>Psilocybe cubensis genome.</title>
        <authorList>
            <person name="Mckernan K.J."/>
            <person name="Crawford S."/>
            <person name="Trippe A."/>
            <person name="Kane L.T."/>
            <person name="Mclaughlin S."/>
        </authorList>
    </citation>
    <scope>NUCLEOTIDE SEQUENCE [LARGE SCALE GENOMIC DNA]</scope>
    <source>
        <strain evidence="6">MGC-MH-2018</strain>
    </source>
</reference>
<dbReference type="GO" id="GO:0004197">
    <property type="term" value="F:cysteine-type endopeptidase activity"/>
    <property type="evidence" value="ECO:0007669"/>
    <property type="project" value="InterPro"/>
</dbReference>
<sequence length="788" mass="87899">MVGENQIELSSSQETAKKNVPKQISSPRPHLFALLIGINFYQNVRSLRSAVEDALSFKDTLENHFGVPPDQIRTLLNSSASRSGILNAFRSLASDSRIQKGDPILIFYAGHGSEIPPNTKNHNAKIQVLVPQDYCSDAGKEVPAIPDRTIGALLSNIADSKGDNITVVFDCCHAASGTRSSQSEDPQVRSVMLTPTTKDQLADHEIWGGRSITTPKQFQHMGLRSHVLIAACASTETCREIGGHGLFSSAFLRLLRTCSPDKLRYSDILKHMDVIPGQNPQCEGVNQNRTLFNSMVLAPQRLCFDVTIGDSGKIILAGGAVHGIMQDAEFAIFKNAESIPHTPLGVCEVDTLSPFSATLKPSSFDGISFDGTGFALQIKAGSKEDMRLYIPPEEDMAICADAWISLMQRRRDFQNILLADSPEDAHVELRLENGKIVFIYRDPKITQHGLDRVLFGVEPEIHDLSRALESMAHFLWKLNLTNNNPEVMSSIDFEFYRLHEPDFDNDENQEMSPISPNLYQNGVVDFVVDDEPYGIKLVNNSEYDFYPYLFYFDNSDLSIAPYYESPSSGLYFLDVPLKANGGSLTIGYGTGGAAPFSYYLRYPQKIDVGYLKLFLCTQPVDLSNISQFSPFENSRGPVDTLKTTVKTWGTILVPVTQRRHPLQPETHCVQCGSISAKSLDLKQTTMIHNLEYKAEILAKEIDILHKSAAAEKEFYERELSELKIKLQGRVEGETNRPDPGPKESGHQPQEQASFVAKNHPISQPKKRPLSSEKRQRWSSFVKRFIHIQ</sequence>
<evidence type="ECO:0000313" key="6">
    <source>
        <dbReference type="EMBL" id="KAG5163417.1"/>
    </source>
</evidence>
<feature type="domain" description="Peptidase C14 caspase" evidence="5">
    <location>
        <begin position="32"/>
        <end position="273"/>
    </location>
</feature>
<accession>A0A8H7XM73</accession>
<dbReference type="GO" id="GO:0006915">
    <property type="term" value="P:apoptotic process"/>
    <property type="evidence" value="ECO:0007669"/>
    <property type="project" value="UniProtKB-KW"/>
</dbReference>
<evidence type="ECO:0000256" key="3">
    <source>
        <dbReference type="ARBA" id="ARBA00022807"/>
    </source>
</evidence>
<dbReference type="Gene3D" id="3.40.50.1460">
    <property type="match status" value="1"/>
</dbReference>
<evidence type="ECO:0000259" key="5">
    <source>
        <dbReference type="Pfam" id="PF00656"/>
    </source>
</evidence>
<comment type="similarity">
    <text evidence="1">Belongs to the peptidase C14B family.</text>
</comment>
<dbReference type="InterPro" id="IPR050452">
    <property type="entry name" value="Metacaspase"/>
</dbReference>
<keyword evidence="3" id="KW-0645">Protease</keyword>